<sequence length="83" mass="9181">METQDEVFVSEEENVGRTEVPMSKETYVDEENDIVEPDVDVHFFGIIIDVPFANIGAPNLVPNDVLKGEDVDVVIPNGFVSDT</sequence>
<feature type="non-terminal residue" evidence="1">
    <location>
        <position position="83"/>
    </location>
</feature>
<proteinExistence type="predicted"/>
<comment type="caution">
    <text evidence="1">The sequence shown here is derived from an EMBL/GenBank/DDBJ whole genome shotgun (WGS) entry which is preliminary data.</text>
</comment>
<gene>
    <name evidence="1" type="ORF">Tci_832115</name>
</gene>
<evidence type="ECO:0000313" key="1">
    <source>
        <dbReference type="EMBL" id="GFC60145.1"/>
    </source>
</evidence>
<accession>A0A699Q0R6</accession>
<protein>
    <submittedName>
        <fullName evidence="1">Uncharacterized protein</fullName>
    </submittedName>
</protein>
<organism evidence="1">
    <name type="scientific">Tanacetum cinerariifolium</name>
    <name type="common">Dalmatian daisy</name>
    <name type="synonym">Chrysanthemum cinerariifolium</name>
    <dbReference type="NCBI Taxonomy" id="118510"/>
    <lineage>
        <taxon>Eukaryota</taxon>
        <taxon>Viridiplantae</taxon>
        <taxon>Streptophyta</taxon>
        <taxon>Embryophyta</taxon>
        <taxon>Tracheophyta</taxon>
        <taxon>Spermatophyta</taxon>
        <taxon>Magnoliopsida</taxon>
        <taxon>eudicotyledons</taxon>
        <taxon>Gunneridae</taxon>
        <taxon>Pentapetalae</taxon>
        <taxon>asterids</taxon>
        <taxon>campanulids</taxon>
        <taxon>Asterales</taxon>
        <taxon>Asteraceae</taxon>
        <taxon>Asteroideae</taxon>
        <taxon>Anthemideae</taxon>
        <taxon>Anthemidinae</taxon>
        <taxon>Tanacetum</taxon>
    </lineage>
</organism>
<reference evidence="1" key="1">
    <citation type="journal article" date="2019" name="Sci. Rep.">
        <title>Draft genome of Tanacetum cinerariifolium, the natural source of mosquito coil.</title>
        <authorList>
            <person name="Yamashiro T."/>
            <person name="Shiraishi A."/>
            <person name="Satake H."/>
            <person name="Nakayama K."/>
        </authorList>
    </citation>
    <scope>NUCLEOTIDE SEQUENCE</scope>
</reference>
<name>A0A699Q0R6_TANCI</name>
<dbReference type="EMBL" id="BKCJ010984243">
    <property type="protein sequence ID" value="GFC60145.1"/>
    <property type="molecule type" value="Genomic_DNA"/>
</dbReference>
<dbReference type="AlphaFoldDB" id="A0A699Q0R6"/>